<dbReference type="RefSeq" id="XP_046113445.1">
    <property type="nucleotide sequence ID" value="XM_046265940.1"/>
</dbReference>
<dbReference type="InterPro" id="IPR008422">
    <property type="entry name" value="KN_HD"/>
</dbReference>
<dbReference type="SUPFAM" id="SSF46689">
    <property type="entry name" value="Homeodomain-like"/>
    <property type="match status" value="1"/>
</dbReference>
<dbReference type="InterPro" id="IPR009057">
    <property type="entry name" value="Homeodomain-like_sf"/>
</dbReference>
<gene>
    <name evidence="9" type="ORF">F5Z01DRAFT_684547</name>
</gene>
<name>A0A9P7ZCS6_9HYPO</name>
<feature type="domain" description="C2H2-type" evidence="8">
    <location>
        <begin position="243"/>
        <end position="271"/>
    </location>
</feature>
<evidence type="ECO:0000256" key="2">
    <source>
        <dbReference type="ARBA" id="ARBA00023155"/>
    </source>
</evidence>
<organism evidence="9 10">
    <name type="scientific">Emericellopsis atlantica</name>
    <dbReference type="NCBI Taxonomy" id="2614577"/>
    <lineage>
        <taxon>Eukaryota</taxon>
        <taxon>Fungi</taxon>
        <taxon>Dikarya</taxon>
        <taxon>Ascomycota</taxon>
        <taxon>Pezizomycotina</taxon>
        <taxon>Sordariomycetes</taxon>
        <taxon>Hypocreomycetidae</taxon>
        <taxon>Hypocreales</taxon>
        <taxon>Bionectriaceae</taxon>
        <taxon>Emericellopsis</taxon>
    </lineage>
</organism>
<dbReference type="CDD" id="cd00086">
    <property type="entry name" value="homeodomain"/>
    <property type="match status" value="1"/>
</dbReference>
<evidence type="ECO:0000256" key="5">
    <source>
        <dbReference type="PROSITE-ProRule" id="PRU00108"/>
    </source>
</evidence>
<dbReference type="AlphaFoldDB" id="A0A9P7ZCS6"/>
<reference evidence="9" key="1">
    <citation type="journal article" date="2021" name="IMA Fungus">
        <title>Genomic characterization of three marine fungi, including Emericellopsis atlantica sp. nov. with signatures of a generalist lifestyle and marine biomass degradation.</title>
        <authorList>
            <person name="Hagestad O.C."/>
            <person name="Hou L."/>
            <person name="Andersen J.H."/>
            <person name="Hansen E.H."/>
            <person name="Altermark B."/>
            <person name="Li C."/>
            <person name="Kuhnert E."/>
            <person name="Cox R.J."/>
            <person name="Crous P.W."/>
            <person name="Spatafora J.W."/>
            <person name="Lail K."/>
            <person name="Amirebrahimi M."/>
            <person name="Lipzen A."/>
            <person name="Pangilinan J."/>
            <person name="Andreopoulos W."/>
            <person name="Hayes R.D."/>
            <person name="Ng V."/>
            <person name="Grigoriev I.V."/>
            <person name="Jackson S.A."/>
            <person name="Sutton T.D.S."/>
            <person name="Dobson A.D.W."/>
            <person name="Rama T."/>
        </authorList>
    </citation>
    <scope>NUCLEOTIDE SEQUENCE</scope>
    <source>
        <strain evidence="9">TS7</strain>
    </source>
</reference>
<keyword evidence="4" id="KW-0479">Metal-binding</keyword>
<keyword evidence="4" id="KW-0862">Zinc</keyword>
<sequence>MSFGIDLPSDQDWVHVGHAHAPTPPKVGTRFSTASLKILKAWLRDHEDHPYPSSKDISRLEAQTGLEKQQITNWYANVRRRTRARHVPRPTSPSLVSVKSQRQPPGQDTGRSIPGEPSASPFWDMDPMQRWQSSPPEYEPSAAADILAAVSASHHRDGNGAKRADTGYMDRATSDDASSATSARRSNSSTGSSVGSAYSYASQTSRKSIDVLATQKPRRRKRKVAARRQADKRTGLLIATRTYQCTFCAETFATKHNWQRHEKSLHISLEGWECSPDGPTFVDADSNKATCVYCGLADPDAAHISGHDYGECERRAPEERIFYRKDHLQQHLTLVHGAAFQRTPMETWKRQNQLIRSRCGFCNLAMESWDERVDHIAEHFKTGKSMADWEGGWGFEPHVADKIESAIPPYLIHYERYSPWPFTGYQGPPDTPSSAFELISAEMEYYSNEYMAAHQRRPTLPEMQYECCSRVMGAEQLTAAHNRQTRGDGGDVGTSASWLRDLIMCDESIAREARLRPLRDAAKVSITPLRIIGRATLFESCALEGELQQRVQASHAVGLAVTNQDIRVLACQVVADMTATAKRPSKSTQDFLIELIYTASGTWFTKFRERAGLPIDDACPSELHGAGSGWHDESVMEATLGGPEASLGSLTMTDDVSSYSPNFQSPHGAAGGLREHRLGDDSCYRRLMKELVRYTRSAMSPYNPNRHVPTDEELQHHARWIMFDDDDPWNQTPADNAEWLRHFKKDQGLDVDDPDLSVS</sequence>
<feature type="compositionally biased region" description="Low complexity" evidence="6">
    <location>
        <begin position="175"/>
        <end position="202"/>
    </location>
</feature>
<feature type="compositionally biased region" description="Basic residues" evidence="6">
    <location>
        <begin position="78"/>
        <end position="88"/>
    </location>
</feature>
<evidence type="ECO:0000256" key="3">
    <source>
        <dbReference type="ARBA" id="ARBA00023242"/>
    </source>
</evidence>
<dbReference type="InterPro" id="IPR001356">
    <property type="entry name" value="HD"/>
</dbReference>
<dbReference type="Pfam" id="PF05920">
    <property type="entry name" value="Homeobox_KN"/>
    <property type="match status" value="1"/>
</dbReference>
<keyword evidence="1 5" id="KW-0238">DNA-binding</keyword>
<keyword evidence="4" id="KW-0863">Zinc-finger</keyword>
<dbReference type="PROSITE" id="PS50157">
    <property type="entry name" value="ZINC_FINGER_C2H2_2"/>
    <property type="match status" value="1"/>
</dbReference>
<feature type="compositionally biased region" description="Polar residues" evidence="6">
    <location>
        <begin position="92"/>
        <end position="110"/>
    </location>
</feature>
<dbReference type="SMART" id="SM00389">
    <property type="entry name" value="HOX"/>
    <property type="match status" value="1"/>
</dbReference>
<dbReference type="PROSITE" id="PS50071">
    <property type="entry name" value="HOMEOBOX_2"/>
    <property type="match status" value="1"/>
</dbReference>
<feature type="domain" description="Homeobox" evidence="7">
    <location>
        <begin position="22"/>
        <end position="85"/>
    </location>
</feature>
<comment type="caution">
    <text evidence="9">The sequence shown here is derived from an EMBL/GenBank/DDBJ whole genome shotgun (WGS) entry which is preliminary data.</text>
</comment>
<evidence type="ECO:0000313" key="10">
    <source>
        <dbReference type="Proteomes" id="UP000887229"/>
    </source>
</evidence>
<protein>
    <submittedName>
        <fullName evidence="9">Homeobox and C2H2 transcription factor</fullName>
    </submittedName>
</protein>
<dbReference type="PROSITE" id="PS00028">
    <property type="entry name" value="ZINC_FINGER_C2H2_1"/>
    <property type="match status" value="1"/>
</dbReference>
<dbReference type="GeneID" id="70296843"/>
<comment type="subcellular location">
    <subcellularLocation>
        <location evidence="5">Nucleus</location>
    </subcellularLocation>
</comment>
<proteinExistence type="predicted"/>
<dbReference type="GO" id="GO:0006355">
    <property type="term" value="P:regulation of DNA-templated transcription"/>
    <property type="evidence" value="ECO:0007669"/>
    <property type="project" value="InterPro"/>
</dbReference>
<feature type="region of interest" description="Disordered" evidence="6">
    <location>
        <begin position="77"/>
        <end position="230"/>
    </location>
</feature>
<evidence type="ECO:0000256" key="1">
    <source>
        <dbReference type="ARBA" id="ARBA00023125"/>
    </source>
</evidence>
<feature type="DNA-binding region" description="Homeobox" evidence="5">
    <location>
        <begin position="24"/>
        <end position="86"/>
    </location>
</feature>
<keyword evidence="10" id="KW-1185">Reference proteome</keyword>
<evidence type="ECO:0000256" key="4">
    <source>
        <dbReference type="PROSITE-ProRule" id="PRU00042"/>
    </source>
</evidence>
<keyword evidence="2 5" id="KW-0371">Homeobox</keyword>
<dbReference type="InterPro" id="IPR013087">
    <property type="entry name" value="Znf_C2H2_type"/>
</dbReference>
<evidence type="ECO:0000256" key="6">
    <source>
        <dbReference type="SAM" id="MobiDB-lite"/>
    </source>
</evidence>
<dbReference type="OrthoDB" id="10056939at2759"/>
<dbReference type="GO" id="GO:0003677">
    <property type="term" value="F:DNA binding"/>
    <property type="evidence" value="ECO:0007669"/>
    <property type="project" value="UniProtKB-UniRule"/>
</dbReference>
<evidence type="ECO:0000259" key="8">
    <source>
        <dbReference type="PROSITE" id="PS50157"/>
    </source>
</evidence>
<feature type="compositionally biased region" description="Basic residues" evidence="6">
    <location>
        <begin position="216"/>
        <end position="226"/>
    </location>
</feature>
<dbReference type="Proteomes" id="UP000887229">
    <property type="component" value="Unassembled WGS sequence"/>
</dbReference>
<feature type="compositionally biased region" description="Low complexity" evidence="6">
    <location>
        <begin position="141"/>
        <end position="152"/>
    </location>
</feature>
<accession>A0A9P7ZCS6</accession>
<keyword evidence="3 5" id="KW-0539">Nucleus</keyword>
<evidence type="ECO:0000313" key="9">
    <source>
        <dbReference type="EMBL" id="KAG9249521.1"/>
    </source>
</evidence>
<dbReference type="GO" id="GO:0005634">
    <property type="term" value="C:nucleus"/>
    <property type="evidence" value="ECO:0007669"/>
    <property type="project" value="UniProtKB-SubCell"/>
</dbReference>
<dbReference type="Gene3D" id="1.10.10.60">
    <property type="entry name" value="Homeodomain-like"/>
    <property type="match status" value="1"/>
</dbReference>
<feature type="compositionally biased region" description="Basic and acidic residues" evidence="6">
    <location>
        <begin position="154"/>
        <end position="165"/>
    </location>
</feature>
<dbReference type="SMART" id="SM00355">
    <property type="entry name" value="ZnF_C2H2"/>
    <property type="match status" value="3"/>
</dbReference>
<dbReference type="PANTHER" id="PTHR11850">
    <property type="entry name" value="HOMEOBOX PROTEIN TRANSCRIPTION FACTORS"/>
    <property type="match status" value="1"/>
</dbReference>
<evidence type="ECO:0000259" key="7">
    <source>
        <dbReference type="PROSITE" id="PS50071"/>
    </source>
</evidence>
<dbReference type="EMBL" id="MU251304">
    <property type="protein sequence ID" value="KAG9249521.1"/>
    <property type="molecule type" value="Genomic_DNA"/>
</dbReference>
<dbReference type="GO" id="GO:0008270">
    <property type="term" value="F:zinc ion binding"/>
    <property type="evidence" value="ECO:0007669"/>
    <property type="project" value="UniProtKB-KW"/>
</dbReference>
<dbReference type="InterPro" id="IPR050224">
    <property type="entry name" value="TALE_homeobox"/>
</dbReference>